<comment type="caution">
    <text evidence="1">The sequence shown here is derived from an EMBL/GenBank/DDBJ whole genome shotgun (WGS) entry which is preliminary data.</text>
</comment>
<protein>
    <submittedName>
        <fullName evidence="1">Uncharacterized protein</fullName>
    </submittedName>
</protein>
<dbReference type="Proteomes" id="UP001480595">
    <property type="component" value="Unassembled WGS sequence"/>
</dbReference>
<accession>A0ABR1ULM1</accession>
<dbReference type="GeneID" id="92093723"/>
<name>A0ABR1ULM1_9PEZI</name>
<evidence type="ECO:0000313" key="1">
    <source>
        <dbReference type="EMBL" id="KAK8058803.1"/>
    </source>
</evidence>
<proteinExistence type="predicted"/>
<dbReference type="RefSeq" id="XP_066714249.1">
    <property type="nucleotide sequence ID" value="XM_066860660.1"/>
</dbReference>
<reference evidence="1 2" key="1">
    <citation type="submission" date="2023-01" db="EMBL/GenBank/DDBJ databases">
        <title>Analysis of 21 Apiospora genomes using comparative genomics revels a genus with tremendous synthesis potential of carbohydrate active enzymes and secondary metabolites.</title>
        <authorList>
            <person name="Sorensen T."/>
        </authorList>
    </citation>
    <scope>NUCLEOTIDE SEQUENCE [LARGE SCALE GENOMIC DNA]</scope>
    <source>
        <strain evidence="1 2">CBS 135458</strain>
    </source>
</reference>
<gene>
    <name evidence="1" type="ORF">PG994_009251</name>
</gene>
<dbReference type="EMBL" id="JAQQWL010000009">
    <property type="protein sequence ID" value="KAK8058803.1"/>
    <property type="molecule type" value="Genomic_DNA"/>
</dbReference>
<sequence>MPLTAEQYDRVYERLGEQQRGAVDNALELYREGRVTKAVSFFLENSGLGLQENELAPVILSSYARDEGAFRRAMLEFFTVEIQAVEQS</sequence>
<evidence type="ECO:0000313" key="2">
    <source>
        <dbReference type="Proteomes" id="UP001480595"/>
    </source>
</evidence>
<organism evidence="1 2">
    <name type="scientific">Apiospora phragmitis</name>
    <dbReference type="NCBI Taxonomy" id="2905665"/>
    <lineage>
        <taxon>Eukaryota</taxon>
        <taxon>Fungi</taxon>
        <taxon>Dikarya</taxon>
        <taxon>Ascomycota</taxon>
        <taxon>Pezizomycotina</taxon>
        <taxon>Sordariomycetes</taxon>
        <taxon>Xylariomycetidae</taxon>
        <taxon>Amphisphaeriales</taxon>
        <taxon>Apiosporaceae</taxon>
        <taxon>Apiospora</taxon>
    </lineage>
</organism>
<keyword evidence="2" id="KW-1185">Reference proteome</keyword>